<evidence type="ECO:0000256" key="3">
    <source>
        <dbReference type="ARBA" id="ARBA00023143"/>
    </source>
</evidence>
<comment type="subcellular location">
    <subcellularLocation>
        <location evidence="4">Secreted</location>
    </subcellularLocation>
    <subcellularLocation>
        <location evidence="4">Bacterial flagellum</location>
    </subcellularLocation>
</comment>
<dbReference type="Gene3D" id="6.10.280.190">
    <property type="match status" value="1"/>
</dbReference>
<dbReference type="EMBL" id="BMHF01000011">
    <property type="protein sequence ID" value="GGA43656.1"/>
    <property type="molecule type" value="Genomic_DNA"/>
</dbReference>
<evidence type="ECO:0000256" key="1">
    <source>
        <dbReference type="ARBA" id="ARBA00005709"/>
    </source>
</evidence>
<dbReference type="PANTHER" id="PTHR42792:SF2">
    <property type="entry name" value="FLAGELLIN"/>
    <property type="match status" value="1"/>
</dbReference>
<protein>
    <recommendedName>
        <fullName evidence="2 4">Flagellin</fullName>
    </recommendedName>
</protein>
<keyword evidence="3 4" id="KW-0975">Bacterial flagellum</keyword>
<organism evidence="7 8">
    <name type="scientific">Paenibacillus physcomitrellae</name>
    <dbReference type="NCBI Taxonomy" id="1619311"/>
    <lineage>
        <taxon>Bacteria</taxon>
        <taxon>Bacillati</taxon>
        <taxon>Bacillota</taxon>
        <taxon>Bacilli</taxon>
        <taxon>Bacillales</taxon>
        <taxon>Paenibacillaceae</taxon>
        <taxon>Paenibacillus</taxon>
    </lineage>
</organism>
<evidence type="ECO:0000259" key="5">
    <source>
        <dbReference type="Pfam" id="PF00669"/>
    </source>
</evidence>
<accession>A0ABQ1GGY4</accession>
<reference evidence="8" key="1">
    <citation type="journal article" date="2019" name="Int. J. Syst. Evol. Microbiol.">
        <title>The Global Catalogue of Microorganisms (GCM) 10K type strain sequencing project: providing services to taxonomists for standard genome sequencing and annotation.</title>
        <authorList>
            <consortium name="The Broad Institute Genomics Platform"/>
            <consortium name="The Broad Institute Genome Sequencing Center for Infectious Disease"/>
            <person name="Wu L."/>
            <person name="Ma J."/>
        </authorList>
    </citation>
    <scope>NUCLEOTIDE SEQUENCE [LARGE SCALE GENOMIC DNA]</scope>
    <source>
        <strain evidence="8">CGMCC 1.15044</strain>
    </source>
</reference>
<dbReference type="InterPro" id="IPR001029">
    <property type="entry name" value="Flagellin_N"/>
</dbReference>
<dbReference type="Pfam" id="PF00669">
    <property type="entry name" value="Flagellin_N"/>
    <property type="match status" value="1"/>
</dbReference>
<dbReference type="PRINTS" id="PR00207">
    <property type="entry name" value="FLAGELLIN"/>
</dbReference>
<gene>
    <name evidence="7" type="ORF">GCM10010917_31200</name>
</gene>
<keyword evidence="8" id="KW-1185">Reference proteome</keyword>
<dbReference type="InterPro" id="IPR001492">
    <property type="entry name" value="Flagellin"/>
</dbReference>
<dbReference type="Gene3D" id="2.60.40.4390">
    <property type="match status" value="1"/>
</dbReference>
<comment type="caution">
    <text evidence="7">The sequence shown here is derived from an EMBL/GenBank/DDBJ whole genome shotgun (WGS) entry which is preliminary data.</text>
</comment>
<comment type="similarity">
    <text evidence="1 4">Belongs to the bacterial flagellin family.</text>
</comment>
<evidence type="ECO:0000313" key="7">
    <source>
        <dbReference type="EMBL" id="GGA43656.1"/>
    </source>
</evidence>
<sequence>MIINHNIAALNTYNKLTSNSNAQSKSMEKLSSGLRINRAGDDAAGLSISEKMRAQIRGLDQASRNSQDGISMIQTAEGALNETHDILQRMRELADQSANGTNSDTDRDAIQKEMNQLTSEINRIGNTTEFNTQSLLKGSTAPAVTTADQATTIAAGQTGVATGALSDLATIAKSVAGKSSTTEVQGLTSKATGSVSKVSTDDPSVKGANAAVTIGNGITIKANDTGIDLNGTKITVKQGTTAASSVSYSAAGGYEFTIGQNADGTSLASNRGELNNEMTKALEAAVTADPLNATKYQAISVTKPENATTSIPVTDVTANGTFAGGVEEHQGTYSFDITKPVMEDGDTITVGGKTFTAKSSGADASKGEFNIGASLSTVNGTNVAAAGTDTSTATGTDAITVTVGTGANSTYTLDNTALAGYTGSSNADLVNFLKNASNGAGGKLSDVANVSIGADGKLNITGKSSADNVSTTTTGALAATLTGLDTGNTGSTAGTAASAATQEASLAQAINSALGDQYTASIAGGKVSLTEVAGKATGVALTDPTTAGAGKDNKLTITDASGGNLKTVTIAQSPTTGNWQNGTTPVTNGGDDLHVSYDKDTGNLTIELANKTASKNTAEKIQNEIQNLGKVNLTDGTSVDFSQYTVASSGDWDTTETGSDINKTVGTLVGGTTEVKGQYELNIDKAFAEGDTVTIKGKTFTAVSGDADSTKGEFSVSGGDANSQASSLMDAINFGLDGSYTAAATGSKITITENKATGTDLKTTDASVSATGVKGQYAVDVNELIKDGGSFSIDGTKITVSGKEANVGYANGTAVKEAGNLADQTKALADAINKNTDLSGKYSASVNEDGQLVLDQKIGNTDAPKVETTSSTKGDFSTTFQVGANAGQTMTIDIQDMRSAALGISGDGSVDTVQAKDGKIASFVKTANVTNGTNNDNVEYSLDVSDSTKATNALSVLDDAINSVSAQRSSLGAYQNRLEHTINNLGTSSENLTAAESRIRDVDMAKEMMNQTKSSILSQAAQAMLAQANQQPQQVLQLLR</sequence>
<proteinExistence type="inferred from homology"/>
<name>A0ABQ1GGY4_9BACL</name>
<comment type="function">
    <text evidence="4">Flagellin is the subunit protein which polymerizes to form the filaments of bacterial flagella.</text>
</comment>
<evidence type="ECO:0000256" key="4">
    <source>
        <dbReference type="RuleBase" id="RU362073"/>
    </source>
</evidence>
<dbReference type="InterPro" id="IPR046358">
    <property type="entry name" value="Flagellin_C"/>
</dbReference>
<evidence type="ECO:0000259" key="6">
    <source>
        <dbReference type="Pfam" id="PF00700"/>
    </source>
</evidence>
<dbReference type="Pfam" id="PF00700">
    <property type="entry name" value="Flagellin_C"/>
    <property type="match status" value="1"/>
</dbReference>
<evidence type="ECO:0000256" key="2">
    <source>
        <dbReference type="ARBA" id="ARBA00020110"/>
    </source>
</evidence>
<dbReference type="SUPFAM" id="SSF64518">
    <property type="entry name" value="Phase 1 flagellin"/>
    <property type="match status" value="2"/>
</dbReference>
<feature type="domain" description="Flagellin N-terminal" evidence="5">
    <location>
        <begin position="3"/>
        <end position="139"/>
    </location>
</feature>
<dbReference type="RefSeq" id="WP_280522991.1">
    <property type="nucleotide sequence ID" value="NZ_BMHF01000011.1"/>
</dbReference>
<dbReference type="Gene3D" id="1.20.1330.10">
    <property type="entry name" value="f41 fragment of flagellin, N-terminal domain"/>
    <property type="match status" value="2"/>
</dbReference>
<evidence type="ECO:0000313" key="8">
    <source>
        <dbReference type="Proteomes" id="UP000609323"/>
    </source>
</evidence>
<dbReference type="PANTHER" id="PTHR42792">
    <property type="entry name" value="FLAGELLIN"/>
    <property type="match status" value="1"/>
</dbReference>
<keyword evidence="4" id="KW-0964">Secreted</keyword>
<dbReference type="Proteomes" id="UP000609323">
    <property type="component" value="Unassembled WGS sequence"/>
</dbReference>
<feature type="domain" description="Flagellin C-terminal" evidence="6">
    <location>
        <begin position="955"/>
        <end position="1039"/>
    </location>
</feature>